<dbReference type="EMBL" id="JAINUF010000018">
    <property type="protein sequence ID" value="KAJ8337734.1"/>
    <property type="molecule type" value="Genomic_DNA"/>
</dbReference>
<protein>
    <submittedName>
        <fullName evidence="1">Uncharacterized protein</fullName>
    </submittedName>
</protein>
<reference evidence="1" key="1">
    <citation type="journal article" date="2023" name="Science">
        <title>Genome structures resolve the early diversification of teleost fishes.</title>
        <authorList>
            <person name="Parey E."/>
            <person name="Louis A."/>
            <person name="Montfort J."/>
            <person name="Bouchez O."/>
            <person name="Roques C."/>
            <person name="Iampietro C."/>
            <person name="Lluch J."/>
            <person name="Castinel A."/>
            <person name="Donnadieu C."/>
            <person name="Desvignes T."/>
            <person name="Floi Bucao C."/>
            <person name="Jouanno E."/>
            <person name="Wen M."/>
            <person name="Mejri S."/>
            <person name="Dirks R."/>
            <person name="Jansen H."/>
            <person name="Henkel C."/>
            <person name="Chen W.J."/>
            <person name="Zahm M."/>
            <person name="Cabau C."/>
            <person name="Klopp C."/>
            <person name="Thompson A.W."/>
            <person name="Robinson-Rechavi M."/>
            <person name="Braasch I."/>
            <person name="Lecointre G."/>
            <person name="Bobe J."/>
            <person name="Postlethwait J.H."/>
            <person name="Berthelot C."/>
            <person name="Roest Crollius H."/>
            <person name="Guiguen Y."/>
        </authorList>
    </citation>
    <scope>NUCLEOTIDE SEQUENCE</scope>
    <source>
        <strain evidence="1">WJC10195</strain>
    </source>
</reference>
<proteinExistence type="predicted"/>
<evidence type="ECO:0000313" key="2">
    <source>
        <dbReference type="Proteomes" id="UP001152622"/>
    </source>
</evidence>
<name>A0A9Q1EFA4_SYNKA</name>
<sequence length="117" mass="12613">MPWKSIAVKIPGPLCLAVSVLWATVAIEVAAPGKLRSKFRLDGSLFNLPRLQTITKATATTIHELNNCALLTHSPATMLHPLDGALYGQISEASGRPGSQKHRYEDHLKGILNTCAT</sequence>
<organism evidence="1 2">
    <name type="scientific">Synaphobranchus kaupii</name>
    <name type="common">Kaup's arrowtooth eel</name>
    <dbReference type="NCBI Taxonomy" id="118154"/>
    <lineage>
        <taxon>Eukaryota</taxon>
        <taxon>Metazoa</taxon>
        <taxon>Chordata</taxon>
        <taxon>Craniata</taxon>
        <taxon>Vertebrata</taxon>
        <taxon>Euteleostomi</taxon>
        <taxon>Actinopterygii</taxon>
        <taxon>Neopterygii</taxon>
        <taxon>Teleostei</taxon>
        <taxon>Anguilliformes</taxon>
        <taxon>Synaphobranchidae</taxon>
        <taxon>Synaphobranchus</taxon>
    </lineage>
</organism>
<evidence type="ECO:0000313" key="1">
    <source>
        <dbReference type="EMBL" id="KAJ8337734.1"/>
    </source>
</evidence>
<dbReference type="Proteomes" id="UP001152622">
    <property type="component" value="Chromosome 18"/>
</dbReference>
<comment type="caution">
    <text evidence="1">The sequence shown here is derived from an EMBL/GenBank/DDBJ whole genome shotgun (WGS) entry which is preliminary data.</text>
</comment>
<accession>A0A9Q1EFA4</accession>
<keyword evidence="2" id="KW-1185">Reference proteome</keyword>
<dbReference type="AlphaFoldDB" id="A0A9Q1EFA4"/>
<gene>
    <name evidence="1" type="ORF">SKAU_G00367000</name>
</gene>